<evidence type="ECO:0000313" key="7">
    <source>
        <dbReference type="EMBL" id="EMR66176.1"/>
    </source>
</evidence>
<dbReference type="GO" id="GO:0016020">
    <property type="term" value="C:membrane"/>
    <property type="evidence" value="ECO:0007669"/>
    <property type="project" value="GOC"/>
</dbReference>
<dbReference type="SUPFAM" id="SSF51445">
    <property type="entry name" value="(Trans)glycosidases"/>
    <property type="match status" value="1"/>
</dbReference>
<dbReference type="Proteomes" id="UP000012174">
    <property type="component" value="Unassembled WGS sequence"/>
</dbReference>
<evidence type="ECO:0000313" key="8">
    <source>
        <dbReference type="Proteomes" id="UP000012174"/>
    </source>
</evidence>
<reference evidence="8" key="1">
    <citation type="journal article" date="2013" name="Genome Announc.">
        <title>Draft genome sequence of the grapevine dieback fungus Eutypa lata UCR-EL1.</title>
        <authorList>
            <person name="Blanco-Ulate B."/>
            <person name="Rolshausen P.E."/>
            <person name="Cantu D."/>
        </authorList>
    </citation>
    <scope>NUCLEOTIDE SEQUENCE [LARGE SCALE GENOMIC DNA]</scope>
    <source>
        <strain evidence="8">UCR-EL1</strain>
    </source>
</reference>
<evidence type="ECO:0000256" key="1">
    <source>
        <dbReference type="ARBA" id="ARBA00005382"/>
    </source>
</evidence>
<dbReference type="Pfam" id="PF17189">
    <property type="entry name" value="Glyco_hydro_30C"/>
    <property type="match status" value="1"/>
</dbReference>
<dbReference type="SUPFAM" id="SSF51011">
    <property type="entry name" value="Glycosyl hydrolase domain"/>
    <property type="match status" value="1"/>
</dbReference>
<feature type="signal peptide" evidence="4">
    <location>
        <begin position="1"/>
        <end position="19"/>
    </location>
</feature>
<proteinExistence type="inferred from homology"/>
<evidence type="ECO:0000259" key="6">
    <source>
        <dbReference type="Pfam" id="PF17189"/>
    </source>
</evidence>
<comment type="similarity">
    <text evidence="1">Belongs to the glycosyl hydrolase 30 family.</text>
</comment>
<feature type="domain" description="Glycosyl hydrolase family 30 beta sandwich" evidence="6">
    <location>
        <begin position="370"/>
        <end position="456"/>
    </location>
</feature>
<dbReference type="PANTHER" id="PTHR11069">
    <property type="entry name" value="GLUCOSYLCERAMIDASE"/>
    <property type="match status" value="1"/>
</dbReference>
<dbReference type="EMBL" id="KB706696">
    <property type="protein sequence ID" value="EMR66176.1"/>
    <property type="molecule type" value="Genomic_DNA"/>
</dbReference>
<organism evidence="7 8">
    <name type="scientific">Eutypa lata (strain UCR-EL1)</name>
    <name type="common">Grapevine dieback disease fungus</name>
    <name type="synonym">Eutypa armeniacae</name>
    <dbReference type="NCBI Taxonomy" id="1287681"/>
    <lineage>
        <taxon>Eukaryota</taxon>
        <taxon>Fungi</taxon>
        <taxon>Dikarya</taxon>
        <taxon>Ascomycota</taxon>
        <taxon>Pezizomycotina</taxon>
        <taxon>Sordariomycetes</taxon>
        <taxon>Xylariomycetidae</taxon>
        <taxon>Xylariales</taxon>
        <taxon>Diatrypaceae</taxon>
        <taxon>Eutypa</taxon>
    </lineage>
</organism>
<dbReference type="Pfam" id="PF14587">
    <property type="entry name" value="Glyco_hydr_30_2"/>
    <property type="match status" value="1"/>
</dbReference>
<dbReference type="OMA" id="MWSRYIR"/>
<evidence type="ECO:0000256" key="2">
    <source>
        <dbReference type="ARBA" id="ARBA00022729"/>
    </source>
</evidence>
<accession>M7T8N6</accession>
<feature type="domain" description="Endo-beta-1,6-galactanase-like" evidence="5">
    <location>
        <begin position="22"/>
        <end position="246"/>
    </location>
</feature>
<dbReference type="KEGG" id="ela:UCREL1_6819"/>
<evidence type="ECO:0000256" key="3">
    <source>
        <dbReference type="ARBA" id="ARBA00022801"/>
    </source>
</evidence>
<keyword evidence="2 4" id="KW-0732">Signal</keyword>
<dbReference type="Gene3D" id="3.20.20.80">
    <property type="entry name" value="Glycosidases"/>
    <property type="match status" value="1"/>
</dbReference>
<name>M7T8N6_EUTLA</name>
<dbReference type="InterPro" id="IPR017853">
    <property type="entry name" value="GH"/>
</dbReference>
<dbReference type="PANTHER" id="PTHR11069:SF23">
    <property type="entry name" value="LYSOSOMAL ACID GLUCOSYLCERAMIDASE"/>
    <property type="match status" value="1"/>
</dbReference>
<dbReference type="InterPro" id="IPR039514">
    <property type="entry name" value="6GAL-like"/>
</dbReference>
<dbReference type="GO" id="GO:0004348">
    <property type="term" value="F:glucosylceramidase activity"/>
    <property type="evidence" value="ECO:0007669"/>
    <property type="project" value="InterPro"/>
</dbReference>
<keyword evidence="3 7" id="KW-0378">Hydrolase</keyword>
<dbReference type="HOGENOM" id="CLU_031530_1_0_1"/>
<protein>
    <submittedName>
        <fullName evidence="7">Putative glycoside hydrolase family 30 protein</fullName>
    </submittedName>
</protein>
<evidence type="ECO:0000259" key="5">
    <source>
        <dbReference type="Pfam" id="PF14587"/>
    </source>
</evidence>
<dbReference type="InterPro" id="IPR013780">
    <property type="entry name" value="Glyco_hydro_b"/>
</dbReference>
<sequence length="460" mass="48835">MSSLLTLAAIAAGLGKAYAQSSITVNVASTLQQMDGFGVSQAFGRAGEFRDLLTGDPQKQGLDYLFNTTTGAGLTIIRNRIGSGTTSEDSILPKNPGSPTAAPEYIFDDDDSGQVWFSQQAMKYGVKTIYADAWSAPGFMKTNGNEVNGGYLCGTSGHTCSSGDWRQSYADFLVQYVKYYAERGIPVTQLGFLNEPDYVTSYSSMQSGANEAASFIPILHETLESNGFGNVSITCCDAMGWNSQKSIAQGLISQGMEQYLGYITSHMYTGDPNSALSTKLKTWQTEAADLQSRWCATWYSGGGLCEGMTWANKIHTGISSANLSAYIYWQGVEVNQFQASSYLVASDGTTVTPSGRLWAMAMWSRFVRPGAYRVSTTGSVSSTGITAFQNTDGSVVVVFVNSGGSAQSVKISFADFTPGAAQGFVTDNTHSVAATDAPLSGGAVTVSVPSHGMVTVKLTE</sequence>
<dbReference type="eggNOG" id="KOG2566">
    <property type="taxonomic scope" value="Eukaryota"/>
</dbReference>
<gene>
    <name evidence="7" type="ORF">UCREL1_6819</name>
</gene>
<dbReference type="InterPro" id="IPR001139">
    <property type="entry name" value="Glyco_hydro_30"/>
</dbReference>
<dbReference type="Gene3D" id="2.60.40.1180">
    <property type="entry name" value="Golgi alpha-mannosidase II"/>
    <property type="match status" value="1"/>
</dbReference>
<dbReference type="GO" id="GO:0006680">
    <property type="term" value="P:glucosylceramide catabolic process"/>
    <property type="evidence" value="ECO:0007669"/>
    <property type="project" value="TreeGrafter"/>
</dbReference>
<dbReference type="AlphaFoldDB" id="M7T8N6"/>
<dbReference type="OrthoDB" id="2012278at2759"/>
<feature type="chain" id="PRO_5004085372" evidence="4">
    <location>
        <begin position="20"/>
        <end position="460"/>
    </location>
</feature>
<keyword evidence="8" id="KW-1185">Reference proteome</keyword>
<evidence type="ECO:0000256" key="4">
    <source>
        <dbReference type="SAM" id="SignalP"/>
    </source>
</evidence>
<dbReference type="InterPro" id="IPR033452">
    <property type="entry name" value="GH30_C"/>
</dbReference>